<dbReference type="RefSeq" id="WP_066831900.1">
    <property type="nucleotide sequence ID" value="NZ_JACJIQ010000009.1"/>
</dbReference>
<dbReference type="Pfam" id="PF10988">
    <property type="entry name" value="DUF2807"/>
    <property type="match status" value="1"/>
</dbReference>
<protein>
    <recommendedName>
        <fullName evidence="2">Putative auto-transporter adhesin head GIN domain-containing protein</fullName>
    </recommendedName>
</protein>
<feature type="domain" description="Putative auto-transporter adhesin head GIN" evidence="2">
    <location>
        <begin position="46"/>
        <end position="227"/>
    </location>
</feature>
<feature type="chain" id="PRO_5032648656" description="Putative auto-transporter adhesin head GIN domain-containing protein" evidence="1">
    <location>
        <begin position="22"/>
        <end position="244"/>
    </location>
</feature>
<name>A0A839GGA8_9BACT</name>
<evidence type="ECO:0000259" key="2">
    <source>
        <dbReference type="Pfam" id="PF10988"/>
    </source>
</evidence>
<organism evidence="3 4">
    <name type="scientific">Rufibacter quisquiliarum</name>
    <dbReference type="NCBI Taxonomy" id="1549639"/>
    <lineage>
        <taxon>Bacteria</taxon>
        <taxon>Pseudomonadati</taxon>
        <taxon>Bacteroidota</taxon>
        <taxon>Cytophagia</taxon>
        <taxon>Cytophagales</taxon>
        <taxon>Hymenobacteraceae</taxon>
        <taxon>Rufibacter</taxon>
    </lineage>
</organism>
<keyword evidence="1" id="KW-0732">Signal</keyword>
<proteinExistence type="predicted"/>
<comment type="caution">
    <text evidence="3">The sequence shown here is derived from an EMBL/GenBank/DDBJ whole genome shotgun (WGS) entry which is preliminary data.</text>
</comment>
<sequence length="244" mass="26215">MIFTRFFSSIAFLAVFLLLSACDILGDGPCLEGKGDVKAVTRDVSAFTGIDMRLPGNVHVVEGPVHSLTVETFHNLLPEIITEVVNNTLVIRSDACLEYFSNEATFYVSMPEIENVELKSSGEVRIVTVPSKNKLRLNLSGSGTIYYTGSTNSLNLLHSGSGDIVLVGNVGYIETLLSGSGRIQGYSMMTDTAKTVIAGSGYQQVWVSQVLDVSITGSGNLYYRGLPPSIVIYTSGSGKLINQN</sequence>
<evidence type="ECO:0000313" key="4">
    <source>
        <dbReference type="Proteomes" id="UP000563094"/>
    </source>
</evidence>
<evidence type="ECO:0000313" key="3">
    <source>
        <dbReference type="EMBL" id="MBA9077912.1"/>
    </source>
</evidence>
<gene>
    <name evidence="3" type="ORF">FHS90_002631</name>
</gene>
<dbReference type="Proteomes" id="UP000563094">
    <property type="component" value="Unassembled WGS sequence"/>
</dbReference>
<reference evidence="3 4" key="1">
    <citation type="submission" date="2020-08" db="EMBL/GenBank/DDBJ databases">
        <title>Genomic Encyclopedia of Type Strains, Phase IV (KMG-IV): sequencing the most valuable type-strain genomes for metagenomic binning, comparative biology and taxonomic classification.</title>
        <authorList>
            <person name="Goeker M."/>
        </authorList>
    </citation>
    <scope>NUCLEOTIDE SEQUENCE [LARGE SCALE GENOMIC DNA]</scope>
    <source>
        <strain evidence="3 4">DSM 29854</strain>
    </source>
</reference>
<dbReference type="Gene3D" id="2.160.20.120">
    <property type="match status" value="1"/>
</dbReference>
<accession>A0A839GGA8</accession>
<dbReference type="EMBL" id="JACJIQ010000009">
    <property type="protein sequence ID" value="MBA9077912.1"/>
    <property type="molecule type" value="Genomic_DNA"/>
</dbReference>
<dbReference type="InterPro" id="IPR021255">
    <property type="entry name" value="DUF2807"/>
</dbReference>
<feature type="signal peptide" evidence="1">
    <location>
        <begin position="1"/>
        <end position="21"/>
    </location>
</feature>
<evidence type="ECO:0000256" key="1">
    <source>
        <dbReference type="SAM" id="SignalP"/>
    </source>
</evidence>
<dbReference type="PROSITE" id="PS51257">
    <property type="entry name" value="PROKAR_LIPOPROTEIN"/>
    <property type="match status" value="1"/>
</dbReference>
<dbReference type="AlphaFoldDB" id="A0A839GGA8"/>
<keyword evidence="4" id="KW-1185">Reference proteome</keyword>